<accession>A0A8J9TQU3</accession>
<dbReference type="Pfam" id="PF12597">
    <property type="entry name" value="Cox20"/>
    <property type="match status" value="1"/>
</dbReference>
<keyword evidence="7" id="KW-0496">Mitochondrion</keyword>
<dbReference type="GO" id="GO:0005743">
    <property type="term" value="C:mitochondrial inner membrane"/>
    <property type="evidence" value="ECO:0007669"/>
    <property type="project" value="UniProtKB-SubCell"/>
</dbReference>
<reference evidence="11" key="1">
    <citation type="submission" date="2022-02" db="EMBL/GenBank/DDBJ databases">
        <authorList>
            <person name="Giguere J D."/>
        </authorList>
    </citation>
    <scope>NUCLEOTIDE SEQUENCE</scope>
    <source>
        <strain evidence="11">CCAP 1055/1</strain>
    </source>
</reference>
<evidence type="ECO:0000256" key="6">
    <source>
        <dbReference type="ARBA" id="ARBA00022989"/>
    </source>
</evidence>
<evidence type="ECO:0000256" key="9">
    <source>
        <dbReference type="SAM" id="MobiDB-lite"/>
    </source>
</evidence>
<dbReference type="GO" id="GO:0033617">
    <property type="term" value="P:mitochondrial respiratory chain complex IV assembly"/>
    <property type="evidence" value="ECO:0007669"/>
    <property type="project" value="InterPro"/>
</dbReference>
<evidence type="ECO:0000313" key="11">
    <source>
        <dbReference type="EMBL" id="CAG9286259.1"/>
    </source>
</evidence>
<evidence type="ECO:0000256" key="5">
    <source>
        <dbReference type="ARBA" id="ARBA00022792"/>
    </source>
</evidence>
<gene>
    <name evidence="11" type="ORF">PTTT1_LOCUS31723</name>
</gene>
<dbReference type="InterPro" id="IPR022533">
    <property type="entry name" value="Cox20"/>
</dbReference>
<evidence type="ECO:0000256" key="10">
    <source>
        <dbReference type="SAM" id="Phobius"/>
    </source>
</evidence>
<feature type="region of interest" description="Disordered" evidence="9">
    <location>
        <begin position="1"/>
        <end position="22"/>
    </location>
</feature>
<feature type="transmembrane region" description="Helical" evidence="10">
    <location>
        <begin position="72"/>
        <end position="92"/>
    </location>
</feature>
<feature type="region of interest" description="Disordered" evidence="9">
    <location>
        <begin position="154"/>
        <end position="176"/>
    </location>
</feature>
<proteinExistence type="inferred from homology"/>
<organism evidence="11">
    <name type="scientific">Phaeodactylum tricornutum</name>
    <name type="common">Diatom</name>
    <dbReference type="NCBI Taxonomy" id="2850"/>
    <lineage>
        <taxon>Eukaryota</taxon>
        <taxon>Sar</taxon>
        <taxon>Stramenopiles</taxon>
        <taxon>Ochrophyta</taxon>
        <taxon>Bacillariophyta</taxon>
        <taxon>Bacillariophyceae</taxon>
        <taxon>Bacillariophycidae</taxon>
        <taxon>Naviculales</taxon>
        <taxon>Phaeodactylaceae</taxon>
        <taxon>Phaeodactylum</taxon>
    </lineage>
</organism>
<dbReference type="AlphaFoldDB" id="A0A8J9TQU3"/>
<comment type="subcellular location">
    <subcellularLocation>
        <location evidence="1">Mitochondrion inner membrane</location>
    </subcellularLocation>
</comment>
<keyword evidence="5" id="KW-0999">Mitochondrion inner membrane</keyword>
<sequence length="176" mass="19951">MSQTPESSTPPTPLASPSTPRWTRHLPEAFGIRRAVEASKYRWCVREAALWGIATGTATSLHRLRMRSTTTWAINTGFGAFLVVYVGSYVFCVQRRDYRERMISLMMQLNSFEHAISMPEPTPVDEHHPFVAPAGTEPDATTIPAERQYIANLPERKEWQPPLPTRDAQDVFQPKP</sequence>
<keyword evidence="6 10" id="KW-1133">Transmembrane helix</keyword>
<comment type="similarity">
    <text evidence="2">Belongs to the COX20 family.</text>
</comment>
<evidence type="ECO:0000256" key="1">
    <source>
        <dbReference type="ARBA" id="ARBA00004273"/>
    </source>
</evidence>
<evidence type="ECO:0000256" key="4">
    <source>
        <dbReference type="ARBA" id="ARBA00022692"/>
    </source>
</evidence>
<keyword evidence="4 10" id="KW-0812">Transmembrane</keyword>
<dbReference type="EMBL" id="OU594963">
    <property type="protein sequence ID" value="CAG9286259.1"/>
    <property type="molecule type" value="Genomic_DNA"/>
</dbReference>
<protein>
    <recommendedName>
        <fullName evidence="3">Cytochrome c oxidase assembly protein COX20, mitochondrial</fullName>
    </recommendedName>
</protein>
<evidence type="ECO:0000256" key="7">
    <source>
        <dbReference type="ARBA" id="ARBA00023128"/>
    </source>
</evidence>
<keyword evidence="8 10" id="KW-0472">Membrane</keyword>
<evidence type="ECO:0000256" key="2">
    <source>
        <dbReference type="ARBA" id="ARBA00009575"/>
    </source>
</evidence>
<evidence type="ECO:0000256" key="8">
    <source>
        <dbReference type="ARBA" id="ARBA00023136"/>
    </source>
</evidence>
<evidence type="ECO:0000256" key="3">
    <source>
        <dbReference type="ARBA" id="ARBA00017689"/>
    </source>
</evidence>
<name>A0A8J9TQU3_PHATR</name>
<dbReference type="Proteomes" id="UP000836788">
    <property type="component" value="Chromosome 22"/>
</dbReference>